<evidence type="ECO:0000256" key="1">
    <source>
        <dbReference type="ARBA" id="ARBA00010935"/>
    </source>
</evidence>
<dbReference type="Proteomes" id="UP000290189">
    <property type="component" value="Unassembled WGS sequence"/>
</dbReference>
<feature type="domain" description="Tetratricopeptide repeat protein 21A/21B C-terminal ARM" evidence="7">
    <location>
        <begin position="1130"/>
        <end position="1342"/>
    </location>
</feature>
<organism evidence="10 11">
    <name type="scientific">Plasmodiophora brassicae</name>
    <name type="common">Clubroot disease agent</name>
    <dbReference type="NCBI Taxonomy" id="37360"/>
    <lineage>
        <taxon>Eukaryota</taxon>
        <taxon>Sar</taxon>
        <taxon>Rhizaria</taxon>
        <taxon>Endomyxa</taxon>
        <taxon>Phytomyxea</taxon>
        <taxon>Plasmodiophorida</taxon>
        <taxon>Plasmodiophoridae</taxon>
        <taxon>Plasmodiophora</taxon>
    </lineage>
</organism>
<dbReference type="EMBL" id="OVEO01000001">
    <property type="protein sequence ID" value="SPQ93318.1"/>
    <property type="molecule type" value="Genomic_DNA"/>
</dbReference>
<evidence type="ECO:0000256" key="4">
    <source>
        <dbReference type="PROSITE-ProRule" id="PRU00339"/>
    </source>
</evidence>
<feature type="domain" description="Tetratricopeptide repeat protein 21A/21B fifth ARM repeats" evidence="8">
    <location>
        <begin position="998"/>
        <end position="1111"/>
    </location>
</feature>
<dbReference type="InterPro" id="IPR019734">
    <property type="entry name" value="TPR_rpt"/>
</dbReference>
<dbReference type="SUPFAM" id="SSF81901">
    <property type="entry name" value="HCP-like"/>
    <property type="match status" value="1"/>
</dbReference>
<keyword evidence="3 4" id="KW-0802">TPR repeat</keyword>
<dbReference type="Gene3D" id="1.25.40.10">
    <property type="entry name" value="Tetratricopeptide repeat domain"/>
    <property type="match status" value="5"/>
</dbReference>
<dbReference type="SMART" id="SM00028">
    <property type="entry name" value="TPR"/>
    <property type="match status" value="12"/>
</dbReference>
<dbReference type="GO" id="GO:0030991">
    <property type="term" value="C:intraciliary transport particle A"/>
    <property type="evidence" value="ECO:0007669"/>
    <property type="project" value="TreeGrafter"/>
</dbReference>
<sequence length="1347" mass="148883">MSTAAFPSACAGPNDDLQALVNYFGQREYFRHVQAACEHALQRPGPTGRMSREKVKFWRSIAIIQQGGDTSDAISDLQSLQNAPALNLAVTAALVSIMKRSDSESVADLKQQLKSSSRTKDTETLLTAANYFWLTGKHQQARQCLDRVLGDNANQMDALVLMGWVNVTCGDDQLAQKSVTYFNQAFTVLGEGRPPIDLLLGRAKWYEISQRLKLADDHINMVLATETWFAPAAVEKARMQLALKMPEDAAETVQRILKNDPVNVDALFISTLLTLTRGSDTARSALLAQNLLNSVQASEGRNANLFYSIARLLSRACSKDKTILDIAGSFIDVAVRLNPTSSAIRTEQAYVQFQRDDITASLQSYSEASQLDEGNTAAINGMIRCKIARGQFDDAAHELDFLSEIQKDSDERSEANVEMHILKGLMAKRRGVNGTDQARQFFVRALSAHRGRLEEVKLTPEYIVAYNVDMVMDVIEEILDGECSSPRLETDPLRPTLSLSCDLLQEVLAIVPGAIRPHIMVARALFLDGKFTVAETSLKAANRIDPRLTESRLMRAQIELLRQNWGEAADALEEALSLDFNVRHTAKYHIIQTQLLEAKGSADEALSLVQSAMNLPGVRHVSPRSPVAIHDRATLYLLAAQLHARHNRAPEAAKLLQDARNEFESTPEYDRILIADAEIAASCRSDVEAALRMLRKVPAQSPYLSRARIAIANLYLEHRRNRREYVKCFEEMAAADPRSVHALRLLGEAHLRVQDPQKAISAFEAAIDLAIETGEPVDPVMVNKIGVALVTCHEYERALIYYETAIAEGRGSNLSLSVDLAQLLSNLARLEDAQRVLLAVLTPYGDVPGSGKVCIDDAPGDDSVSSLIERVSALLLLNDITTRIEPAPAEGCPVLMRAYELQKRVLDLQRMAGSSATVVNAHKEKVAAIACQIASSLKKAGKSNIDKVEFYYQDAVRVCPAHEEALMALASLRLASGATDDCQQHLTALLKASPGNVKASLLLADVKFKLNEQDNAIAYFKAILESDPSNFHVLDKLVQCLKRSGQLVDAQRYMLAAQRGSADMPPGLHFIQGMVDLADKKPRDALHHLNVARTDPEWARRALFEMCEIYLTPENRALFGSAEDQSHLDTARHLLSELATRIGDGDDDARERLHTLQAYATIASGNVEQINALVPELVAAVQANRDFVPGYLALAHAFVTLKEPPKARNQLKIVANMTPSVKYMDVFEKAWLMLADIYMRAGAADLAQKLCRRCLEHNRSSGRAWELLGEITDVEGSFSDAAQYLENAWQCQHETSSAVGYKLAFSYLKAKRYIEAIEVAHKVLKKNPECTQLKTDVIDKCRLCLRP</sequence>
<name>A0A3P3XZE8_PLABS</name>
<proteinExistence type="inferred from homology"/>
<keyword evidence="10" id="KW-0496">Mitochondrion</keyword>
<evidence type="ECO:0000259" key="8">
    <source>
        <dbReference type="Pfam" id="PF25064"/>
    </source>
</evidence>
<evidence type="ECO:0000259" key="9">
    <source>
        <dbReference type="Pfam" id="PF25068"/>
    </source>
</evidence>
<dbReference type="InterPro" id="IPR056832">
    <property type="entry name" value="ARM_TT21_2nd"/>
</dbReference>
<dbReference type="InterPro" id="IPR056834">
    <property type="entry name" value="ARM_TT21_C"/>
</dbReference>
<feature type="domain" description="Tetratricopeptide repeat protein 21A/21B fourth ARM" evidence="9">
    <location>
        <begin position="782"/>
        <end position="955"/>
    </location>
</feature>
<reference evidence="10 11" key="1">
    <citation type="submission" date="2018-03" db="EMBL/GenBank/DDBJ databases">
        <authorList>
            <person name="Fogelqvist J."/>
        </authorList>
    </citation>
    <scope>NUCLEOTIDE SEQUENCE [LARGE SCALE GENOMIC DNA]</scope>
</reference>
<evidence type="ECO:0000259" key="7">
    <source>
        <dbReference type="Pfam" id="PF25063"/>
    </source>
</evidence>
<evidence type="ECO:0000259" key="6">
    <source>
        <dbReference type="Pfam" id="PF25062"/>
    </source>
</evidence>
<dbReference type="SUPFAM" id="SSF48452">
    <property type="entry name" value="TPR-like"/>
    <property type="match status" value="3"/>
</dbReference>
<dbReference type="Pfam" id="PF25058">
    <property type="entry name" value="ARM_TT21"/>
    <property type="match status" value="1"/>
</dbReference>
<dbReference type="InterPro" id="IPR056833">
    <property type="entry name" value="ARM_TT21_N"/>
</dbReference>
<dbReference type="InterPro" id="IPR056835">
    <property type="entry name" value="ARM_TT21_5th"/>
</dbReference>
<gene>
    <name evidence="10" type="ORF">PLBR_LOCUS533</name>
</gene>
<comment type="similarity">
    <text evidence="1">Belongs to the TTC21 family.</text>
</comment>
<dbReference type="Pfam" id="PF25068">
    <property type="entry name" value="ARM_TT21_4th"/>
    <property type="match status" value="1"/>
</dbReference>
<evidence type="ECO:0000256" key="3">
    <source>
        <dbReference type="ARBA" id="ARBA00022803"/>
    </source>
</evidence>
<dbReference type="PROSITE" id="PS50005">
    <property type="entry name" value="TPR"/>
    <property type="match status" value="2"/>
</dbReference>
<evidence type="ECO:0000259" key="5">
    <source>
        <dbReference type="Pfam" id="PF25060"/>
    </source>
</evidence>
<feature type="repeat" description="TPR" evidence="4">
    <location>
        <begin position="740"/>
        <end position="773"/>
    </location>
</feature>
<dbReference type="InterPro" id="IPR011990">
    <property type="entry name" value="TPR-like_helical_dom_sf"/>
</dbReference>
<evidence type="ECO:0008006" key="12">
    <source>
        <dbReference type="Google" id="ProtNLM"/>
    </source>
</evidence>
<dbReference type="GO" id="GO:0035721">
    <property type="term" value="P:intraciliary retrograde transport"/>
    <property type="evidence" value="ECO:0007669"/>
    <property type="project" value="TreeGrafter"/>
</dbReference>
<feature type="domain" description="Tetratricopeptide repeat protein 21A/21B second ARM" evidence="5">
    <location>
        <begin position="289"/>
        <end position="562"/>
    </location>
</feature>
<dbReference type="Pfam" id="PF25060">
    <property type="entry name" value="ARM_TT21_2nd"/>
    <property type="match status" value="1"/>
</dbReference>
<dbReference type="Pfam" id="PF25064">
    <property type="entry name" value="ARM_TT21_5th"/>
    <property type="match status" value="1"/>
</dbReference>
<evidence type="ECO:0000313" key="10">
    <source>
        <dbReference type="EMBL" id="SPQ93318.1"/>
    </source>
</evidence>
<feature type="domain" description="Tetratricopeptide repeat protein 21A/21B N-terminal ARM repeat" evidence="6">
    <location>
        <begin position="21"/>
        <end position="244"/>
    </location>
</feature>
<dbReference type="Pfam" id="PF25063">
    <property type="entry name" value="ARM_TT21_C"/>
    <property type="match status" value="1"/>
</dbReference>
<evidence type="ECO:0000313" key="11">
    <source>
        <dbReference type="Proteomes" id="UP000290189"/>
    </source>
</evidence>
<dbReference type="PANTHER" id="PTHR14699:SF0">
    <property type="entry name" value="TETRATRICOPEPTIDE REPEAT PROTEIN 21 HOMOLOG"/>
    <property type="match status" value="1"/>
</dbReference>
<dbReference type="InterPro" id="IPR040364">
    <property type="entry name" value="TTC21A/TTC21B"/>
</dbReference>
<dbReference type="PANTHER" id="PTHR14699">
    <property type="entry name" value="STI2 PROTEIN-RELATED"/>
    <property type="match status" value="1"/>
</dbReference>
<dbReference type="GO" id="GO:0005929">
    <property type="term" value="C:cilium"/>
    <property type="evidence" value="ECO:0007669"/>
    <property type="project" value="GOC"/>
</dbReference>
<accession>A0A3P3XZE8</accession>
<dbReference type="Pfam" id="PF25062">
    <property type="entry name" value="ARM_TT21_N"/>
    <property type="match status" value="1"/>
</dbReference>
<dbReference type="GO" id="GO:0061512">
    <property type="term" value="P:protein localization to cilium"/>
    <property type="evidence" value="ECO:0007669"/>
    <property type="project" value="TreeGrafter"/>
</dbReference>
<evidence type="ECO:0000256" key="2">
    <source>
        <dbReference type="ARBA" id="ARBA00022737"/>
    </source>
</evidence>
<dbReference type="InterPro" id="IPR056836">
    <property type="entry name" value="ARM_TT21_4th"/>
</dbReference>
<geneLocation type="mitochondrion" evidence="10"/>
<keyword evidence="2" id="KW-0677">Repeat</keyword>
<protein>
    <recommendedName>
        <fullName evidence="12">Tetratricopeptide repeat-like domain-containing protein</fullName>
    </recommendedName>
</protein>
<feature type="repeat" description="TPR" evidence="4">
    <location>
        <begin position="997"/>
        <end position="1030"/>
    </location>
</feature>